<dbReference type="EMBL" id="DYXE01000081">
    <property type="protein sequence ID" value="HJH50502.1"/>
    <property type="molecule type" value="Genomic_DNA"/>
</dbReference>
<dbReference type="CDD" id="cd04692">
    <property type="entry name" value="NUDIX_Hydrolase"/>
    <property type="match status" value="1"/>
</dbReference>
<dbReference type="GO" id="GO:0046872">
    <property type="term" value="F:metal ion binding"/>
    <property type="evidence" value="ECO:0007669"/>
    <property type="project" value="UniProtKB-KW"/>
</dbReference>
<evidence type="ECO:0000313" key="7">
    <source>
        <dbReference type="EMBL" id="HJH50502.1"/>
    </source>
</evidence>
<dbReference type="SUPFAM" id="SSF55811">
    <property type="entry name" value="Nudix"/>
    <property type="match status" value="2"/>
</dbReference>
<dbReference type="PROSITE" id="PS51462">
    <property type="entry name" value="NUDIX"/>
    <property type="match status" value="2"/>
</dbReference>
<name>A0A9D2VZD4_9FIRM</name>
<organism evidence="7 8">
    <name type="scientific">Merdimonas faecis</name>
    <dbReference type="NCBI Taxonomy" id="1653435"/>
    <lineage>
        <taxon>Bacteria</taxon>
        <taxon>Bacillati</taxon>
        <taxon>Bacillota</taxon>
        <taxon>Clostridia</taxon>
        <taxon>Lachnospirales</taxon>
        <taxon>Lachnospiraceae</taxon>
        <taxon>Merdimonas</taxon>
    </lineage>
</organism>
<dbReference type="InterPro" id="IPR020084">
    <property type="entry name" value="NUDIX_hydrolase_CS"/>
</dbReference>
<dbReference type="InterPro" id="IPR000086">
    <property type="entry name" value="NUDIX_hydrolase_dom"/>
</dbReference>
<keyword evidence="4" id="KW-0378">Hydrolase</keyword>
<feature type="domain" description="Nudix hydrolase" evidence="6">
    <location>
        <begin position="183"/>
        <end position="328"/>
    </location>
</feature>
<protein>
    <submittedName>
        <fullName evidence="7">NUDIX domain-containing protein</fullName>
    </submittedName>
</protein>
<dbReference type="GO" id="GO:0005737">
    <property type="term" value="C:cytoplasm"/>
    <property type="evidence" value="ECO:0007669"/>
    <property type="project" value="TreeGrafter"/>
</dbReference>
<dbReference type="RefSeq" id="WP_083262852.1">
    <property type="nucleotide sequence ID" value="NZ_CABMJS010000012.1"/>
</dbReference>
<evidence type="ECO:0000259" key="6">
    <source>
        <dbReference type="PROSITE" id="PS51462"/>
    </source>
</evidence>
<evidence type="ECO:0000313" key="8">
    <source>
        <dbReference type="Proteomes" id="UP000813420"/>
    </source>
</evidence>
<dbReference type="Gene3D" id="3.90.79.10">
    <property type="entry name" value="Nucleoside Triphosphate Pyrophosphohydrolase"/>
    <property type="match status" value="2"/>
</dbReference>
<comment type="similarity">
    <text evidence="2">Belongs to the Nudix hydrolase family.</text>
</comment>
<evidence type="ECO:0000256" key="5">
    <source>
        <dbReference type="ARBA" id="ARBA00022842"/>
    </source>
</evidence>
<comment type="cofactor">
    <cofactor evidence="1">
        <name>Mg(2+)</name>
        <dbReference type="ChEBI" id="CHEBI:18420"/>
    </cofactor>
</comment>
<reference evidence="7" key="2">
    <citation type="submission" date="2021-09" db="EMBL/GenBank/DDBJ databases">
        <authorList>
            <person name="Gilroy R."/>
        </authorList>
    </citation>
    <scope>NUCLEOTIDE SEQUENCE</scope>
    <source>
        <strain evidence="7">USAMLcec4-12693</strain>
    </source>
</reference>
<dbReference type="PANTHER" id="PTHR43758">
    <property type="entry name" value="7,8-DIHYDRO-8-OXOGUANINE TRIPHOSPHATASE"/>
    <property type="match status" value="1"/>
</dbReference>
<dbReference type="GO" id="GO:0006281">
    <property type="term" value="P:DNA repair"/>
    <property type="evidence" value="ECO:0007669"/>
    <property type="project" value="InterPro"/>
</dbReference>
<evidence type="ECO:0000256" key="1">
    <source>
        <dbReference type="ARBA" id="ARBA00001946"/>
    </source>
</evidence>
<dbReference type="PROSITE" id="PS00893">
    <property type="entry name" value="NUDIX_BOX"/>
    <property type="match status" value="1"/>
</dbReference>
<feature type="domain" description="Nudix hydrolase" evidence="6">
    <location>
        <begin position="1"/>
        <end position="129"/>
    </location>
</feature>
<dbReference type="PRINTS" id="PR01402">
    <property type="entry name" value="MUTATORMUTX"/>
</dbReference>
<dbReference type="GO" id="GO:0008413">
    <property type="term" value="F:8-oxo-7,8-dihydroguanosine triphosphate pyrophosphatase activity"/>
    <property type="evidence" value="ECO:0007669"/>
    <property type="project" value="InterPro"/>
</dbReference>
<dbReference type="InterPro" id="IPR003562">
    <property type="entry name" value="Mutator_MutX_prot"/>
</dbReference>
<reference evidence="7" key="1">
    <citation type="journal article" date="2021" name="PeerJ">
        <title>Extensive microbial diversity within the chicken gut microbiome revealed by metagenomics and culture.</title>
        <authorList>
            <person name="Gilroy R."/>
            <person name="Ravi A."/>
            <person name="Getino M."/>
            <person name="Pursley I."/>
            <person name="Horton D.L."/>
            <person name="Alikhan N.F."/>
            <person name="Baker D."/>
            <person name="Gharbi K."/>
            <person name="Hall N."/>
            <person name="Watson M."/>
            <person name="Adriaenssens E.M."/>
            <person name="Foster-Nyarko E."/>
            <person name="Jarju S."/>
            <person name="Secka A."/>
            <person name="Antonio M."/>
            <person name="Oren A."/>
            <person name="Chaudhuri R.R."/>
            <person name="La Ragione R."/>
            <person name="Hildebrand F."/>
            <person name="Pallen M.J."/>
        </authorList>
    </citation>
    <scope>NUCLEOTIDE SEQUENCE</scope>
    <source>
        <strain evidence="7">USAMLcec4-12693</strain>
    </source>
</reference>
<gene>
    <name evidence="7" type="ORF">K8V39_09580</name>
</gene>
<dbReference type="Proteomes" id="UP000813420">
    <property type="component" value="Unassembled WGS sequence"/>
</dbReference>
<dbReference type="Pfam" id="PF00293">
    <property type="entry name" value="NUDIX"/>
    <property type="match status" value="2"/>
</dbReference>
<dbReference type="PANTHER" id="PTHR43758:SF2">
    <property type="entry name" value="OXIDIZED PURINE NUCLEOSIDE TRIPHOSPHATE HYDROLASE"/>
    <property type="match status" value="1"/>
</dbReference>
<dbReference type="CDD" id="cd18886">
    <property type="entry name" value="NUDIX_MutT_Nudt1"/>
    <property type="match status" value="1"/>
</dbReference>
<dbReference type="OrthoDB" id="9804563at2"/>
<accession>A0A9D2VZD4</accession>
<comment type="caution">
    <text evidence="7">The sequence shown here is derived from an EMBL/GenBank/DDBJ whole genome shotgun (WGS) entry which is preliminary data.</text>
</comment>
<dbReference type="InterPro" id="IPR015797">
    <property type="entry name" value="NUDIX_hydrolase-like_dom_sf"/>
</dbReference>
<keyword evidence="5" id="KW-0460">Magnesium</keyword>
<proteinExistence type="inferred from homology"/>
<sequence length="348" mass="39727">MTGLSTLCYIEKDGKYLMLHRTVKKNDVNKDKWIGVGGHFEADESPEECVLREVKEETGYTLTSYRYRGIVTFVSGNGVTEYMSLFTADGFEGEPVPCDEGELEWVDIEKVWKLNIWEGDKIFFRLLDENQDFFSLKLVYDGQDKLVDAALNGESMELFDILNPDGSKTGIVRERGVAHREGSLHGTVHMWIVRENEESGYDVLLQKRSACKDSNPGCYDISSAGHIMAGDEPLPAAVREMEEELGLTVKAEDLTFIGVHHGAFEAEFYGKMFRDNELSSVYLYTEPVEIKDLTLQESEVEEVIWMDYEECRKQVESGELANCIYLDEFRMVGEYLQSRSGQRIERLT</sequence>
<evidence type="ECO:0000256" key="2">
    <source>
        <dbReference type="ARBA" id="ARBA00005582"/>
    </source>
</evidence>
<evidence type="ECO:0000256" key="4">
    <source>
        <dbReference type="ARBA" id="ARBA00022801"/>
    </source>
</evidence>
<evidence type="ECO:0000256" key="3">
    <source>
        <dbReference type="ARBA" id="ARBA00022723"/>
    </source>
</evidence>
<keyword evidence="3" id="KW-0479">Metal-binding</keyword>
<dbReference type="AlphaFoldDB" id="A0A9D2VZD4"/>